<evidence type="ECO:0000313" key="8">
    <source>
        <dbReference type="Proteomes" id="UP000320547"/>
    </source>
</evidence>
<keyword evidence="8" id="KW-1185">Reference proteome</keyword>
<evidence type="ECO:0000256" key="3">
    <source>
        <dbReference type="ARBA" id="ARBA00022989"/>
    </source>
</evidence>
<comment type="caution">
    <text evidence="7">The sequence shown here is derived from an EMBL/GenBank/DDBJ whole genome shotgun (WGS) entry which is preliminary data.</text>
</comment>
<organism evidence="7 8">
    <name type="scientific">Altererythrobacter ishigakiensis</name>
    <dbReference type="NCBI Taxonomy" id="476157"/>
    <lineage>
        <taxon>Bacteria</taxon>
        <taxon>Pseudomonadati</taxon>
        <taxon>Pseudomonadota</taxon>
        <taxon>Alphaproteobacteria</taxon>
        <taxon>Sphingomonadales</taxon>
        <taxon>Erythrobacteraceae</taxon>
        <taxon>Altererythrobacter</taxon>
    </lineage>
</organism>
<sequence length="1397" mass="149236">MAGNSETELLKETEQTTEIRRRRWVKRLGWFLASIIAAAFLAFAALNSPIGKRFIADQIASYAPASGLKIEIGRIEGDVYRDAILRDVRLSDTKGVFLTISEVELDWRPLAWISRGLDVRKLVAKRGELMRTPELLPGDPDAPLLPDFDIRVDRWEIVDLTILAGVATERDEVLNLLASVDIRDSFVKLDVKGSIGAEDRINLALLAEPDVGRFDLDLDYRAPAGGAVAGLLGSEQGYTARIIGDGTWSSWLGNALVKRDGDRFAAFQLTNESGQYGLLGEVYLDERQESLMGRALGLRTGISLAGTFLESRFDGSFSVLGSGLRLQGDGGIDLANNLFDEFAFSANLKDPDIFGGGIELRDASLVATIDGAFRDLELQHQLTASELVIGEILTANLRQEGTGSYNGDALSIPLNLTVSKIDTGVEPISRELQRGTLSGELVYADGLIQAQSLKVNFRRIGARLALRFDPAQSAFEVSGPVNLQALPIEGVGALEATGDVEFSIRGSDPWTFKSRTKGRVTDLTSSSVQTIVGKAVSFRGELSANADAPLLFEGFVLESPTINATGQARLSEDGFEVEAAGDHTRYGDFAVDLQSVEDGLAVNIGLDEPFPAAGIRDVRIHVSPSDKGYGIESDGQSTFGQFAGEFDLMLADSAPARLEIDRLRVWETSIQGGVTIESDGLEGALSLSGGGLDGSVMFTPSQAGQRLSVDVSAKNAVFGGASPISVGDADMKFSGAFGEGVNRFDAEMSGRAIRYGRLFLGRMAARADYDNGTGNVAASVVGRQGGRFNLQLDSNFTQNRVGAIARGNYSGTLISMERRAVLNLTEDGQWQLSPIRITLGNGKVVLSGDFGNSGYALDVKMVEAPLVLADLAQGELGLGGTVSGTANYSSRVGRLPIGEARLRFSSLVRSGLIVSSKPMDMDVVSSLGADQLQMQAVLRQDKSRVGWLDATVKDLPASGTPYERFTSGSLDASLRYEGASEALWRLAALDVFDLSGPVRITATAGGTLAEPIVRGDLASSDLRVRSGLSGTDIDGIDVRGDFQGSKLNLRRFSGKAAGGGSVTGSGVVDLANIERGRGPQLDIRAAASKARLVDARGLSATVTGPLRIVSSGVGGTIAGRLEVDNASWQLGTADEEIALPDITTREINLPSELERSTTRTSPWRYLIDARARNRIDVDGLGLDSEWRGNLVIRGTTADPRIGGEVNVIRGSYSFAGTRFDMTRGRITFDEAVPIDPRLDILAETRRNGINVNVAVRGNALSPEIVFTSDPALPEEEILARLLFGGAITELSATDALQLSAAVASLRGGGGLDPINQLRSQIGLDRLRIVGADPALGRGTGVALGENLGRRFYVEFITDGREYSATELEFRITSWLSLLTSVSTVGRDSVLVEARRDY</sequence>
<dbReference type="InterPro" id="IPR007452">
    <property type="entry name" value="TamB_C"/>
</dbReference>
<keyword evidence="4 5" id="KW-0472">Membrane</keyword>
<dbReference type="PANTHER" id="PTHR36985:SF1">
    <property type="entry name" value="TRANSLOCATION AND ASSEMBLY MODULE SUBUNIT TAMB"/>
    <property type="match status" value="1"/>
</dbReference>
<dbReference type="GO" id="GO:0097347">
    <property type="term" value="C:TAM protein secretion complex"/>
    <property type="evidence" value="ECO:0007669"/>
    <property type="project" value="TreeGrafter"/>
</dbReference>
<evidence type="ECO:0000256" key="2">
    <source>
        <dbReference type="ARBA" id="ARBA00022692"/>
    </source>
</evidence>
<dbReference type="EMBL" id="VLLK01000002">
    <property type="protein sequence ID" value="TWJ06697.1"/>
    <property type="molecule type" value="Genomic_DNA"/>
</dbReference>
<dbReference type="RefSeq" id="WP_067597928.1">
    <property type="nucleotide sequence ID" value="NZ_CP015963.1"/>
</dbReference>
<dbReference type="STRING" id="476157.GCA_001663155_00908"/>
<reference evidence="7 8" key="1">
    <citation type="submission" date="2019-07" db="EMBL/GenBank/DDBJ databases">
        <title>Genomic Encyclopedia of Archaeal and Bacterial Type Strains, Phase II (KMG-II): from individual species to whole genera.</title>
        <authorList>
            <person name="Goeker M."/>
        </authorList>
    </citation>
    <scope>NUCLEOTIDE SEQUENCE [LARGE SCALE GENOMIC DNA]</scope>
    <source>
        <strain evidence="7 8">ATCC BAA-2084</strain>
    </source>
</reference>
<keyword evidence="2 5" id="KW-0812">Transmembrane</keyword>
<proteinExistence type="predicted"/>
<dbReference type="OrthoDB" id="7784409at2"/>
<accession>A0A562UM61</accession>
<gene>
    <name evidence="7" type="ORF">JN10_2233</name>
</gene>
<evidence type="ECO:0000259" key="6">
    <source>
        <dbReference type="Pfam" id="PF04357"/>
    </source>
</evidence>
<evidence type="ECO:0000256" key="5">
    <source>
        <dbReference type="SAM" id="Phobius"/>
    </source>
</evidence>
<dbReference type="GO" id="GO:0005886">
    <property type="term" value="C:plasma membrane"/>
    <property type="evidence" value="ECO:0007669"/>
    <property type="project" value="InterPro"/>
</dbReference>
<feature type="transmembrane region" description="Helical" evidence="5">
    <location>
        <begin position="28"/>
        <end position="46"/>
    </location>
</feature>
<evidence type="ECO:0000256" key="4">
    <source>
        <dbReference type="ARBA" id="ARBA00023136"/>
    </source>
</evidence>
<feature type="domain" description="Translocation and assembly module TamB C-terminal" evidence="6">
    <location>
        <begin position="1051"/>
        <end position="1391"/>
    </location>
</feature>
<dbReference type="PANTHER" id="PTHR36985">
    <property type="entry name" value="TRANSLOCATION AND ASSEMBLY MODULE SUBUNIT TAMB"/>
    <property type="match status" value="1"/>
</dbReference>
<dbReference type="GO" id="GO:0009306">
    <property type="term" value="P:protein secretion"/>
    <property type="evidence" value="ECO:0007669"/>
    <property type="project" value="InterPro"/>
</dbReference>
<evidence type="ECO:0000313" key="7">
    <source>
        <dbReference type="EMBL" id="TWJ06697.1"/>
    </source>
</evidence>
<evidence type="ECO:0000256" key="1">
    <source>
        <dbReference type="ARBA" id="ARBA00004167"/>
    </source>
</evidence>
<name>A0A562UM61_9SPHN</name>
<comment type="subcellular location">
    <subcellularLocation>
        <location evidence="1">Membrane</location>
        <topology evidence="1">Single-pass membrane protein</topology>
    </subcellularLocation>
</comment>
<dbReference type="Proteomes" id="UP000320547">
    <property type="component" value="Unassembled WGS sequence"/>
</dbReference>
<dbReference type="Pfam" id="PF04357">
    <property type="entry name" value="TamB"/>
    <property type="match status" value="1"/>
</dbReference>
<protein>
    <submittedName>
        <fullName evidence="7">Autotransporter secretion inner membrane protein TamB</fullName>
    </submittedName>
</protein>
<keyword evidence="3 5" id="KW-1133">Transmembrane helix</keyword>